<name>A0A6H5IY63_9HYME</name>
<sequence length="215" mass="24975">MRIVCSAASSRIPPLARSLSASRVYVFATALQSSLRARSYWKLARVSRRQTSRYIQPDPFILQCSIGERRSREKRSVNAILHHRLINEPAAMRVCLSTSCRCCTRLWHFLRCVTCLINHSQDTTRSLKPQDYTSILFGEKLVVCARFNEHKCLPEQVAKRKSRKIGRRSRSAICSTLKSHSTHIICSTNTRRFIYILRNYEFIYTNKKSQISNFK</sequence>
<reference evidence="1 2" key="1">
    <citation type="submission" date="2020-02" db="EMBL/GenBank/DDBJ databases">
        <authorList>
            <person name="Ferguson B K."/>
        </authorList>
    </citation>
    <scope>NUCLEOTIDE SEQUENCE [LARGE SCALE GENOMIC DNA]</scope>
</reference>
<gene>
    <name evidence="1" type="ORF">TBRA_LOCUS13375</name>
</gene>
<accession>A0A6H5IY63</accession>
<dbReference type="Proteomes" id="UP000479190">
    <property type="component" value="Unassembled WGS sequence"/>
</dbReference>
<protein>
    <submittedName>
        <fullName evidence="1">Uncharacterized protein</fullName>
    </submittedName>
</protein>
<keyword evidence="2" id="KW-1185">Reference proteome</keyword>
<organism evidence="1 2">
    <name type="scientific">Trichogramma brassicae</name>
    <dbReference type="NCBI Taxonomy" id="86971"/>
    <lineage>
        <taxon>Eukaryota</taxon>
        <taxon>Metazoa</taxon>
        <taxon>Ecdysozoa</taxon>
        <taxon>Arthropoda</taxon>
        <taxon>Hexapoda</taxon>
        <taxon>Insecta</taxon>
        <taxon>Pterygota</taxon>
        <taxon>Neoptera</taxon>
        <taxon>Endopterygota</taxon>
        <taxon>Hymenoptera</taxon>
        <taxon>Apocrita</taxon>
        <taxon>Proctotrupomorpha</taxon>
        <taxon>Chalcidoidea</taxon>
        <taxon>Trichogrammatidae</taxon>
        <taxon>Trichogramma</taxon>
    </lineage>
</organism>
<dbReference type="EMBL" id="CADCXV010001128">
    <property type="protein sequence ID" value="CAB0041716.1"/>
    <property type="molecule type" value="Genomic_DNA"/>
</dbReference>
<evidence type="ECO:0000313" key="2">
    <source>
        <dbReference type="Proteomes" id="UP000479190"/>
    </source>
</evidence>
<dbReference type="AlphaFoldDB" id="A0A6H5IY63"/>
<proteinExistence type="predicted"/>
<evidence type="ECO:0000313" key="1">
    <source>
        <dbReference type="EMBL" id="CAB0041716.1"/>
    </source>
</evidence>